<evidence type="ECO:0000259" key="1">
    <source>
        <dbReference type="PROSITE" id="PS50994"/>
    </source>
</evidence>
<dbReference type="SUPFAM" id="SSF53098">
    <property type="entry name" value="Ribonuclease H-like"/>
    <property type="match status" value="1"/>
</dbReference>
<gene>
    <name evidence="2" type="ORF">COY98_03595</name>
</gene>
<dbReference type="AlphaFoldDB" id="A0A2M7Q4T2"/>
<dbReference type="NCBIfam" id="NF033516">
    <property type="entry name" value="transpos_IS3"/>
    <property type="match status" value="1"/>
</dbReference>
<dbReference type="PANTHER" id="PTHR46889:SF4">
    <property type="entry name" value="TRANSPOSASE INSO FOR INSERTION SEQUENCE ELEMENT IS911B-RELATED"/>
    <property type="match status" value="1"/>
</dbReference>
<feature type="domain" description="Integrase catalytic" evidence="1">
    <location>
        <begin position="113"/>
        <end position="275"/>
    </location>
</feature>
<dbReference type="PROSITE" id="PS50994">
    <property type="entry name" value="INTEGRASE"/>
    <property type="match status" value="1"/>
</dbReference>
<dbReference type="Pfam" id="PF13333">
    <property type="entry name" value="rve_2"/>
    <property type="match status" value="1"/>
</dbReference>
<dbReference type="InterPro" id="IPR012337">
    <property type="entry name" value="RNaseH-like_sf"/>
</dbReference>
<evidence type="ECO:0000313" key="3">
    <source>
        <dbReference type="Proteomes" id="UP000230732"/>
    </source>
</evidence>
<dbReference type="GO" id="GO:0003676">
    <property type="term" value="F:nucleic acid binding"/>
    <property type="evidence" value="ECO:0007669"/>
    <property type="project" value="InterPro"/>
</dbReference>
<sequence>MRNSKTGNIKLACDIACVSPEGYYKWLKSINGPDKDYHDYLLIKEVFDAKKKKAGWRTVQMNLKVTMNHKKIQRIMKKYGLYCKIRRRNPYKNIAQKTREHRVCENKLNREFGSLTPYRFFSTDITYIFYGNKLAYLSVVKDIATGEVVGWKVSERLGMSIVLDTLADLMNTVTFSLTDIMIHSDQGFHYTNPQYIRTVKELGMTQSMSRRGNCIDNCPIESFFGHFKDDVDYKNCKTFEELRLLINQYMKYYNYERKQWGRKKMTPVNYRNHLLVLQ</sequence>
<protein>
    <recommendedName>
        <fullName evidence="1">Integrase catalytic domain-containing protein</fullName>
    </recommendedName>
</protein>
<organism evidence="2 3">
    <name type="scientific">Candidatus Yonathbacteria bacterium CG_4_10_14_0_8_um_filter_43_17</name>
    <dbReference type="NCBI Taxonomy" id="1975099"/>
    <lineage>
        <taxon>Bacteria</taxon>
        <taxon>Candidatus Yonathiibacteriota</taxon>
    </lineage>
</organism>
<dbReference type="InterPro" id="IPR025948">
    <property type="entry name" value="HTH-like_dom"/>
</dbReference>
<comment type="caution">
    <text evidence="2">The sequence shown here is derived from an EMBL/GenBank/DDBJ whole genome shotgun (WGS) entry which is preliminary data.</text>
</comment>
<dbReference type="Pfam" id="PF00665">
    <property type="entry name" value="rve"/>
    <property type="match status" value="1"/>
</dbReference>
<accession>A0A2M7Q4T2</accession>
<name>A0A2M7Q4T2_9BACT</name>
<evidence type="ECO:0000313" key="2">
    <source>
        <dbReference type="EMBL" id="PIY58105.1"/>
    </source>
</evidence>
<dbReference type="InterPro" id="IPR036397">
    <property type="entry name" value="RNaseH_sf"/>
</dbReference>
<dbReference type="InterPro" id="IPR048020">
    <property type="entry name" value="Transpos_IS3"/>
</dbReference>
<dbReference type="Proteomes" id="UP000230732">
    <property type="component" value="Unassembled WGS sequence"/>
</dbReference>
<dbReference type="GO" id="GO:0015074">
    <property type="term" value="P:DNA integration"/>
    <property type="evidence" value="ECO:0007669"/>
    <property type="project" value="InterPro"/>
</dbReference>
<dbReference type="EMBL" id="PFKX01000048">
    <property type="protein sequence ID" value="PIY58105.1"/>
    <property type="molecule type" value="Genomic_DNA"/>
</dbReference>
<proteinExistence type="predicted"/>
<dbReference type="InterPro" id="IPR001584">
    <property type="entry name" value="Integrase_cat-core"/>
</dbReference>
<dbReference type="Gene3D" id="3.30.420.10">
    <property type="entry name" value="Ribonuclease H-like superfamily/Ribonuclease H"/>
    <property type="match status" value="1"/>
</dbReference>
<reference evidence="3" key="1">
    <citation type="submission" date="2017-09" db="EMBL/GenBank/DDBJ databases">
        <title>Depth-based differentiation of microbial function through sediment-hosted aquifers and enrichment of novel symbionts in the deep terrestrial subsurface.</title>
        <authorList>
            <person name="Probst A.J."/>
            <person name="Ladd B."/>
            <person name="Jarett J.K."/>
            <person name="Geller-Mcgrath D.E."/>
            <person name="Sieber C.M.K."/>
            <person name="Emerson J.B."/>
            <person name="Anantharaman K."/>
            <person name="Thomas B.C."/>
            <person name="Malmstrom R."/>
            <person name="Stieglmeier M."/>
            <person name="Klingl A."/>
            <person name="Woyke T."/>
            <person name="Ryan C.M."/>
            <person name="Banfield J.F."/>
        </authorList>
    </citation>
    <scope>NUCLEOTIDE SEQUENCE [LARGE SCALE GENOMIC DNA]</scope>
</reference>
<dbReference type="Pfam" id="PF13276">
    <property type="entry name" value="HTH_21"/>
    <property type="match status" value="1"/>
</dbReference>
<dbReference type="PANTHER" id="PTHR46889">
    <property type="entry name" value="TRANSPOSASE INSF FOR INSERTION SEQUENCE IS3B-RELATED"/>
    <property type="match status" value="1"/>
</dbReference>
<dbReference type="InterPro" id="IPR050900">
    <property type="entry name" value="Transposase_IS3/IS150/IS904"/>
</dbReference>